<proteinExistence type="predicted"/>
<protein>
    <submittedName>
        <fullName evidence="2">Uncharacterized protein</fullName>
    </submittedName>
</protein>
<feature type="region of interest" description="Disordered" evidence="1">
    <location>
        <begin position="329"/>
        <end position="378"/>
    </location>
</feature>
<accession>A0A1E3HWS1</accession>
<evidence type="ECO:0000313" key="2">
    <source>
        <dbReference type="EMBL" id="ODN80778.1"/>
    </source>
</evidence>
<dbReference type="Proteomes" id="UP000094065">
    <property type="component" value="Unassembled WGS sequence"/>
</dbReference>
<keyword evidence="3" id="KW-1185">Reference proteome</keyword>
<dbReference type="EMBL" id="AWGJ01000004">
    <property type="protein sequence ID" value="ODN80778.1"/>
    <property type="molecule type" value="Genomic_DNA"/>
</dbReference>
<comment type="caution">
    <text evidence="2">The sequence shown here is derived from an EMBL/GenBank/DDBJ whole genome shotgun (WGS) entry which is preliminary data.</text>
</comment>
<organism evidence="2 3">
    <name type="scientific">Cryptococcus amylolentus CBS 6039</name>
    <dbReference type="NCBI Taxonomy" id="1295533"/>
    <lineage>
        <taxon>Eukaryota</taxon>
        <taxon>Fungi</taxon>
        <taxon>Dikarya</taxon>
        <taxon>Basidiomycota</taxon>
        <taxon>Agaricomycotina</taxon>
        <taxon>Tremellomycetes</taxon>
        <taxon>Tremellales</taxon>
        <taxon>Cryptococcaceae</taxon>
        <taxon>Cryptococcus</taxon>
    </lineage>
</organism>
<evidence type="ECO:0000313" key="3">
    <source>
        <dbReference type="Proteomes" id="UP000094065"/>
    </source>
</evidence>
<feature type="compositionally biased region" description="Basic and acidic residues" evidence="1">
    <location>
        <begin position="333"/>
        <end position="342"/>
    </location>
</feature>
<gene>
    <name evidence="2" type="ORF">L202_02929</name>
</gene>
<feature type="compositionally biased region" description="Basic and acidic residues" evidence="1">
    <location>
        <begin position="361"/>
        <end position="372"/>
    </location>
</feature>
<name>A0A1E3HWS1_9TREE</name>
<dbReference type="RefSeq" id="XP_018995344.1">
    <property type="nucleotide sequence ID" value="XM_019136675.1"/>
</dbReference>
<reference evidence="2 3" key="1">
    <citation type="submission" date="2016-06" db="EMBL/GenBank/DDBJ databases">
        <title>Evolution of pathogenesis and genome organization in the Tremellales.</title>
        <authorList>
            <person name="Cuomo C."/>
            <person name="Litvintseva A."/>
            <person name="Heitman J."/>
            <person name="Chen Y."/>
            <person name="Sun S."/>
            <person name="Springer D."/>
            <person name="Dromer F."/>
            <person name="Young S."/>
            <person name="Zeng Q."/>
            <person name="Chapman S."/>
            <person name="Gujja S."/>
            <person name="Saif S."/>
            <person name="Birren B."/>
        </authorList>
    </citation>
    <scope>NUCLEOTIDE SEQUENCE [LARGE SCALE GENOMIC DNA]</scope>
    <source>
        <strain evidence="2 3">CBS 6039</strain>
    </source>
</reference>
<sequence>MPPYGLGNSPTWREVFEKVVPPAPNDKPSAGCEDSDAREGDLEAMDAARVSVNDMRAWGFTSVHLLWEEGQSTQRYEARINKSLDIDSLVQDIVTIGLPDPKNHPHTDTQDSVLSAMSEGINRVVNSALREIMPAASPFYFIWLPDAALATGLGRLNPRLYKAERELGKALIEADKLIKIQNDPRFRVIAALIMGALDGEDGIWLREDADKGMTLSGESWGEAGGDDPRMEWVRMLICQCINELITRQSQEILLTSYSLGFVMRIDQKLPLTDGNASLQLKVSPMVGNQGRVIGFQADGQDFKPQYDVASSSRRLTDRLLGLKCGFSLPSSTDEDRGAGESRPKRKREKQSSTSSPPPARESVRISEKNNDGKRKKHS</sequence>
<dbReference type="AlphaFoldDB" id="A0A1E3HWS1"/>
<evidence type="ECO:0000256" key="1">
    <source>
        <dbReference type="SAM" id="MobiDB-lite"/>
    </source>
</evidence>
<dbReference type="GeneID" id="30154238"/>